<dbReference type="Proteomes" id="UP000076154">
    <property type="component" value="Unassembled WGS sequence"/>
</dbReference>
<feature type="compositionally biased region" description="Acidic residues" evidence="1">
    <location>
        <begin position="228"/>
        <end position="257"/>
    </location>
</feature>
<evidence type="ECO:0000313" key="3">
    <source>
        <dbReference type="Proteomes" id="UP000076154"/>
    </source>
</evidence>
<feature type="compositionally biased region" description="Basic and acidic residues" evidence="1">
    <location>
        <begin position="866"/>
        <end position="878"/>
    </location>
</feature>
<dbReference type="EMBL" id="LUEZ02000069">
    <property type="protein sequence ID" value="RDB20258.1"/>
    <property type="molecule type" value="Genomic_DNA"/>
</dbReference>
<comment type="caution">
    <text evidence="2">The sequence shown here is derived from an EMBL/GenBank/DDBJ whole genome shotgun (WGS) entry which is preliminary data.</text>
</comment>
<evidence type="ECO:0000256" key="1">
    <source>
        <dbReference type="SAM" id="MobiDB-lite"/>
    </source>
</evidence>
<feature type="compositionally biased region" description="Basic and acidic residues" evidence="1">
    <location>
        <begin position="1075"/>
        <end position="1085"/>
    </location>
</feature>
<feature type="region of interest" description="Disordered" evidence="1">
    <location>
        <begin position="866"/>
        <end position="928"/>
    </location>
</feature>
<feature type="compositionally biased region" description="Basic and acidic residues" evidence="1">
    <location>
        <begin position="890"/>
        <end position="906"/>
    </location>
</feature>
<feature type="compositionally biased region" description="Polar residues" evidence="1">
    <location>
        <begin position="908"/>
        <end position="921"/>
    </location>
</feature>
<accession>A0A369JED8</accession>
<dbReference type="InParanoid" id="A0A369JED8"/>
<feature type="region of interest" description="Disordered" evidence="1">
    <location>
        <begin position="1043"/>
        <end position="1138"/>
    </location>
</feature>
<keyword evidence="3" id="KW-1185">Reference proteome</keyword>
<organism evidence="2 3">
    <name type="scientific">Hypsizygus marmoreus</name>
    <name type="common">White beech mushroom</name>
    <name type="synonym">Agaricus marmoreus</name>
    <dbReference type="NCBI Taxonomy" id="39966"/>
    <lineage>
        <taxon>Eukaryota</taxon>
        <taxon>Fungi</taxon>
        <taxon>Dikarya</taxon>
        <taxon>Basidiomycota</taxon>
        <taxon>Agaricomycotina</taxon>
        <taxon>Agaricomycetes</taxon>
        <taxon>Agaricomycetidae</taxon>
        <taxon>Agaricales</taxon>
        <taxon>Tricholomatineae</taxon>
        <taxon>Lyophyllaceae</taxon>
        <taxon>Hypsizygus</taxon>
    </lineage>
</organism>
<protein>
    <submittedName>
        <fullName evidence="2">Uncharacterized protein</fullName>
    </submittedName>
</protein>
<feature type="region of interest" description="Disordered" evidence="1">
    <location>
        <begin position="195"/>
        <end position="289"/>
    </location>
</feature>
<feature type="compositionally biased region" description="Low complexity" evidence="1">
    <location>
        <begin position="1050"/>
        <end position="1064"/>
    </location>
</feature>
<reference evidence="2" key="1">
    <citation type="submission" date="2018-04" db="EMBL/GenBank/DDBJ databases">
        <title>Whole genome sequencing of Hypsizygus marmoreus.</title>
        <authorList>
            <person name="Choi I.-G."/>
            <person name="Min B."/>
            <person name="Kim J.-G."/>
            <person name="Kim S."/>
            <person name="Oh Y.-L."/>
            <person name="Kong W.-S."/>
            <person name="Park H."/>
            <person name="Jeong J."/>
            <person name="Song E.-S."/>
        </authorList>
    </citation>
    <scope>NUCLEOTIDE SEQUENCE [LARGE SCALE GENOMIC DNA]</scope>
    <source>
        <strain evidence="2">51987-8</strain>
    </source>
</reference>
<gene>
    <name evidence="2" type="ORF">Hypma_012582</name>
</gene>
<sequence>MSATATVQLTTQSLLYGNSYSNLNTPSTIQPLTVTILLPLLASVYELGWVVVAQYAPTIHMRSTVPISRPSSRKHSLLAIVPNTVELLPVQLDLASVAQYTLNVHTHSAVSIATLTSSELSVSAIVPETVQATLVFATPTISFASPTKTIDIPVGDDSFLSPGLKYALLVICCIGMVVAASEYVRTITGQIFTPRSSAAGSSRSPDPWPSKDGQEGTAGNGQGGKDDGGEEEKGEEEGGEEGEKEKEEDEEEEDDAAGVESSGSPGEPGDPDGPPDPSSDPQNDASSGNAPQISQVLQCIVLAIAALVLVKRLDLFEQFCVPIWHAWRRLARRITKKLGVQYVARDVRETVVNKLMPTTPTTEVSVSPVLDTADAIIETTTNTSLTAADTSVALVVATAMLPALQLVMAPIPPVVPNASLLDTGVLREEGDRFNALMGLLGVEPICVVPRNMVVEMVLPVVREDTVIEIMREEAPELYEEEPEPVPTDAKGWLIIAVHAAAIMGFLGVKKLVDRVRWGAVVDATDLEEVDAGKVEDEVVDDDAAHEVVFFAAGSEGEHPFECDSIVAAAAVPLSEKEQELLATSTTTEEIFFSFDLSPVEGSLEEGIAEEDEEDDDFLSFVTVAEEDGKEEQCEGEVEEEEEEFMSFGATTMADEDGASSLEQGLSIDFTKFANECCIRETFPFTYEDDLDAWFAFSISPQPTPIGAIPLVKDAEPTLSCPVDASVVSEWVTLDVVDGDAIEGGLETPGCAEELEEVESEPKLLSEEELLVAGTEKTMAPNLAPQEEKNALAITTSISLDIASIVDTYWLGLGKDETSLLGPSFSMEAALGMMSPEHHEDEQDIIEEEMARPDEVLECMVELERAESGTAEDAKRGEVETFVEEEEETEVERTRRAEVADGKKKELPLQTSTPASTRNSSLDPLVPPFTPVRRRRIVPATRIPILPRPRRNPPSPHKQLRSLGFWAHNPRAAIPIVNPTEEKADAEKPPLAEISSKVSLNPNAIPFQLPLSSSFTHLNTPPAMWSPCAPQALITITTPLTAAERREARRASASSASESPSSMSRMQRKRHLRRTARIEDERHGDSVDAGPFSGTVGICADTDTQSSHPVARRQSSPPPFIRPHHSSERPGITSSSSVV</sequence>
<evidence type="ECO:0000313" key="2">
    <source>
        <dbReference type="EMBL" id="RDB20258.1"/>
    </source>
</evidence>
<feature type="compositionally biased region" description="Low complexity" evidence="1">
    <location>
        <begin position="195"/>
        <end position="205"/>
    </location>
</feature>
<feature type="compositionally biased region" description="Acidic residues" evidence="1">
    <location>
        <begin position="880"/>
        <end position="889"/>
    </location>
</feature>
<dbReference type="AlphaFoldDB" id="A0A369JED8"/>
<name>A0A369JED8_HYPMA</name>
<feature type="compositionally biased region" description="Basic residues" evidence="1">
    <location>
        <begin position="1065"/>
        <end position="1074"/>
    </location>
</feature>
<proteinExistence type="predicted"/>